<dbReference type="GO" id="GO:0006749">
    <property type="term" value="P:glutathione metabolic process"/>
    <property type="evidence" value="ECO:0007669"/>
    <property type="project" value="TreeGrafter"/>
</dbReference>
<sequence>LTAGQINDFTVMTPVFRGDTIVGYFANCCHSADIGGRVLSAEAHEVYEEGLRVPITKLFDGGEPNHELLKIIRANVRTPDETVGDLYAQASCNAVGARSLVQMMEEFGLDSIDPLADAIIARSEAAMREAIRALPNGRHEHEVWSDGFEEPIRIKVAVTIADEDIFIDFAGSSPQSRRGINVVMNYTHGYA</sequence>
<dbReference type="AlphaFoldDB" id="A0A0N8PQD1"/>
<feature type="non-terminal residue" evidence="2">
    <location>
        <position position="1"/>
    </location>
</feature>
<dbReference type="PATRIC" id="fig|186479.3.peg.7287"/>
<comment type="caution">
    <text evidence="2">The sequence shown here is derived from an EMBL/GenBank/DDBJ whole genome shotgun (WGS) entry which is preliminary data.</text>
</comment>
<evidence type="ECO:0000313" key="3">
    <source>
        <dbReference type="Proteomes" id="UP000050509"/>
    </source>
</evidence>
<proteinExistence type="predicted"/>
<gene>
    <name evidence="2" type="ORF">SE17_42990</name>
</gene>
<dbReference type="GO" id="GO:0005829">
    <property type="term" value="C:cytosol"/>
    <property type="evidence" value="ECO:0007669"/>
    <property type="project" value="TreeGrafter"/>
</dbReference>
<organism evidence="2 3">
    <name type="scientific">Kouleothrix aurantiaca</name>
    <dbReference type="NCBI Taxonomy" id="186479"/>
    <lineage>
        <taxon>Bacteria</taxon>
        <taxon>Bacillati</taxon>
        <taxon>Chloroflexota</taxon>
        <taxon>Chloroflexia</taxon>
        <taxon>Chloroflexales</taxon>
        <taxon>Roseiflexineae</taxon>
        <taxon>Roseiflexaceae</taxon>
        <taxon>Kouleothrix</taxon>
    </lineage>
</organism>
<dbReference type="Proteomes" id="UP000050509">
    <property type="component" value="Unassembled WGS sequence"/>
</dbReference>
<dbReference type="InterPro" id="IPR045079">
    <property type="entry name" value="Oxoprolinase-like"/>
</dbReference>
<evidence type="ECO:0000313" key="2">
    <source>
        <dbReference type="EMBL" id="KPV46789.1"/>
    </source>
</evidence>
<dbReference type="Pfam" id="PF02538">
    <property type="entry name" value="Hydantoinase_B"/>
    <property type="match status" value="1"/>
</dbReference>
<keyword evidence="3" id="KW-1185">Reference proteome</keyword>
<protein>
    <submittedName>
        <fullName evidence="2">Hydantoinase</fullName>
    </submittedName>
</protein>
<dbReference type="InterPro" id="IPR003692">
    <property type="entry name" value="Hydantoinase_B"/>
</dbReference>
<feature type="non-terminal residue" evidence="2">
    <location>
        <position position="191"/>
    </location>
</feature>
<dbReference type="EMBL" id="LJCR01003507">
    <property type="protein sequence ID" value="KPV46789.1"/>
    <property type="molecule type" value="Genomic_DNA"/>
</dbReference>
<dbReference type="PANTHER" id="PTHR11365">
    <property type="entry name" value="5-OXOPROLINASE RELATED"/>
    <property type="match status" value="1"/>
</dbReference>
<reference evidence="2 3" key="1">
    <citation type="submission" date="2015-09" db="EMBL/GenBank/DDBJ databases">
        <title>Draft genome sequence of Kouleothrix aurantiaca JCM 19913.</title>
        <authorList>
            <person name="Hemp J."/>
        </authorList>
    </citation>
    <scope>NUCLEOTIDE SEQUENCE [LARGE SCALE GENOMIC DNA]</scope>
    <source>
        <strain evidence="2 3">COM-B</strain>
    </source>
</reference>
<dbReference type="PANTHER" id="PTHR11365:SF23">
    <property type="entry name" value="HYPOTHETICAL 5-OXOPROLINASE (EUROFUNG)-RELATED"/>
    <property type="match status" value="1"/>
</dbReference>
<dbReference type="GO" id="GO:0017168">
    <property type="term" value="F:5-oxoprolinase (ATP-hydrolyzing) activity"/>
    <property type="evidence" value="ECO:0007669"/>
    <property type="project" value="TreeGrafter"/>
</dbReference>
<accession>A0A0N8PQD1</accession>
<name>A0A0N8PQD1_9CHLR</name>
<evidence type="ECO:0000259" key="1">
    <source>
        <dbReference type="Pfam" id="PF02538"/>
    </source>
</evidence>
<feature type="domain" description="Hydantoinase B/oxoprolinase" evidence="1">
    <location>
        <begin position="5"/>
        <end position="189"/>
    </location>
</feature>